<keyword evidence="2" id="KW-1185">Reference proteome</keyword>
<dbReference type="Proteomes" id="UP000551616">
    <property type="component" value="Unassembled WGS sequence"/>
</dbReference>
<dbReference type="EMBL" id="JABRWO010000001">
    <property type="protein sequence ID" value="MBA2113207.1"/>
    <property type="molecule type" value="Genomic_DNA"/>
</dbReference>
<dbReference type="AlphaFoldDB" id="A0A7V9A5I2"/>
<comment type="caution">
    <text evidence="1">The sequence shown here is derived from an EMBL/GenBank/DDBJ whole genome shotgun (WGS) entry which is preliminary data.</text>
</comment>
<accession>A0A7V9A5I2</accession>
<evidence type="ECO:0000313" key="1">
    <source>
        <dbReference type="EMBL" id="MBA2113207.1"/>
    </source>
</evidence>
<name>A0A7V9A5I2_9BACT</name>
<organism evidence="1 2">
    <name type="scientific">Bremerella alba</name>
    <dbReference type="NCBI Taxonomy" id="980252"/>
    <lineage>
        <taxon>Bacteria</taxon>
        <taxon>Pseudomonadati</taxon>
        <taxon>Planctomycetota</taxon>
        <taxon>Planctomycetia</taxon>
        <taxon>Pirellulales</taxon>
        <taxon>Pirellulaceae</taxon>
        <taxon>Bremerella</taxon>
    </lineage>
</organism>
<proteinExistence type="predicted"/>
<protein>
    <submittedName>
        <fullName evidence="1">Uncharacterized protein</fullName>
    </submittedName>
</protein>
<evidence type="ECO:0000313" key="2">
    <source>
        <dbReference type="Proteomes" id="UP000551616"/>
    </source>
</evidence>
<gene>
    <name evidence="1" type="ORF">HOV93_03560</name>
</gene>
<reference evidence="1 2" key="1">
    <citation type="submission" date="2020-05" db="EMBL/GenBank/DDBJ databases">
        <title>Bremerella alba sp. nov., a novel planctomycete isolated from the surface of the macroalga Fucus spiralis.</title>
        <authorList>
            <person name="Godinho O."/>
            <person name="Botelho R."/>
            <person name="Albuquerque L."/>
            <person name="Wiegand S."/>
            <person name="Da Costa M.S."/>
            <person name="Lobo-Da-Cunha A."/>
            <person name="Jogler C."/>
            <person name="Lage O.M."/>
        </authorList>
    </citation>
    <scope>NUCLEOTIDE SEQUENCE [LARGE SCALE GENOMIC DNA]</scope>
    <source>
        <strain evidence="1 2">FF15</strain>
    </source>
</reference>
<sequence>MRIGKIKQKRYGSYLLDCPPCRLHFEALWGAHVKNGFRPRCLHLKRKSSLKVKNLLGTGSRARISEGPSGMVKRASLFQASHGLDLKGRKPPKIARDINERHWVALSWNSHLLRNILGEKCFDMLVTISSYQWFEAWVKYFQKRFLHVVIDGENLSRGCWIFLRQGPSKAIIAALKGLGSALGLQSLCKE</sequence>